<dbReference type="SUPFAM" id="SSF52047">
    <property type="entry name" value="RNI-like"/>
    <property type="match status" value="1"/>
</dbReference>
<dbReference type="PANTHER" id="PTHR16134">
    <property type="entry name" value="F-BOX/TPR REPEAT PROTEIN POF3"/>
    <property type="match status" value="1"/>
</dbReference>
<evidence type="ECO:0008006" key="4">
    <source>
        <dbReference type="Google" id="ProtNLM"/>
    </source>
</evidence>
<sequence>MKPKPTDPIMDLAGTHANLPPPPSPSFSALPTEILLLIVEQLHLDAKGPDDQPPTRSMSERNNSYNTPMNEAINALAGLSRTCRRLNEIVKPFLYEEPFLLQGNCLNRDIQGVYSFIRILAEENGLADLVRVYRAPQTKVENTKVEDSLRTFLDRCDLERYPLSMSAQELQSYSTLMNLINKYIPFLSKMAHKDSWFLDVLNVLTDLIPVVMVCHCRNLRRLDHLTIFRKQQFLWRDTVPKSVAFPNLEAANLEASTYVPPRSLREVELFIYLLTPIEEVVSFVNRAPNLRHLTLTAFSSSDKATVSIHPLENLSSLELHYCAFLRPGDLLKIIRACPRLERFVFTSEASPTIGRARPFDFPFLGPARILFTLRPVSQQLKALSIEYVPLIDTLFNNEPNNMGVNDYLIQTIGYFPNLKVLRICHSALQRAPERFIKEQFVRLVKGCPRLESLDITQIDIREVQLRPQLEGLTAAVASRDTTPWLKGIRVGLDNSDWNPGPWTRHNFYPYLSDLFAKDHLDTYSTNGHKASD</sequence>
<dbReference type="GeneID" id="87866962"/>
<evidence type="ECO:0000313" key="2">
    <source>
        <dbReference type="EMBL" id="KAK3341039.1"/>
    </source>
</evidence>
<dbReference type="PANTHER" id="PTHR16134:SF119">
    <property type="entry name" value="AT02038P-RELATED"/>
    <property type="match status" value="1"/>
</dbReference>
<feature type="region of interest" description="Disordered" evidence="1">
    <location>
        <begin position="46"/>
        <end position="67"/>
    </location>
</feature>
<dbReference type="RefSeq" id="XP_062679981.1">
    <property type="nucleotide sequence ID" value="XM_062829808.1"/>
</dbReference>
<feature type="compositionally biased region" description="Polar residues" evidence="1">
    <location>
        <begin position="54"/>
        <end position="67"/>
    </location>
</feature>
<organism evidence="2 3">
    <name type="scientific">Neurospora tetraspora</name>
    <dbReference type="NCBI Taxonomy" id="94610"/>
    <lineage>
        <taxon>Eukaryota</taxon>
        <taxon>Fungi</taxon>
        <taxon>Dikarya</taxon>
        <taxon>Ascomycota</taxon>
        <taxon>Pezizomycotina</taxon>
        <taxon>Sordariomycetes</taxon>
        <taxon>Sordariomycetidae</taxon>
        <taxon>Sordariales</taxon>
        <taxon>Sordariaceae</taxon>
        <taxon>Neurospora</taxon>
    </lineage>
</organism>
<dbReference type="EMBL" id="JAUEPP010000006">
    <property type="protein sequence ID" value="KAK3341039.1"/>
    <property type="molecule type" value="Genomic_DNA"/>
</dbReference>
<keyword evidence="3" id="KW-1185">Reference proteome</keyword>
<dbReference type="InterPro" id="IPR032675">
    <property type="entry name" value="LRR_dom_sf"/>
</dbReference>
<evidence type="ECO:0000256" key="1">
    <source>
        <dbReference type="SAM" id="MobiDB-lite"/>
    </source>
</evidence>
<evidence type="ECO:0000313" key="3">
    <source>
        <dbReference type="Proteomes" id="UP001278500"/>
    </source>
</evidence>
<protein>
    <recommendedName>
        <fullName evidence="4">F-box domain-containing protein</fullName>
    </recommendedName>
</protein>
<gene>
    <name evidence="2" type="ORF">B0H65DRAFT_551433</name>
</gene>
<reference evidence="2" key="1">
    <citation type="journal article" date="2023" name="Mol. Phylogenet. Evol.">
        <title>Genome-scale phylogeny and comparative genomics of the fungal order Sordariales.</title>
        <authorList>
            <person name="Hensen N."/>
            <person name="Bonometti L."/>
            <person name="Westerberg I."/>
            <person name="Brannstrom I.O."/>
            <person name="Guillou S."/>
            <person name="Cros-Aarteil S."/>
            <person name="Calhoun S."/>
            <person name="Haridas S."/>
            <person name="Kuo A."/>
            <person name="Mondo S."/>
            <person name="Pangilinan J."/>
            <person name="Riley R."/>
            <person name="LaButti K."/>
            <person name="Andreopoulos B."/>
            <person name="Lipzen A."/>
            <person name="Chen C."/>
            <person name="Yan M."/>
            <person name="Daum C."/>
            <person name="Ng V."/>
            <person name="Clum A."/>
            <person name="Steindorff A."/>
            <person name="Ohm R.A."/>
            <person name="Martin F."/>
            <person name="Silar P."/>
            <person name="Natvig D.O."/>
            <person name="Lalanne C."/>
            <person name="Gautier V."/>
            <person name="Ament-Velasquez S.L."/>
            <person name="Kruys A."/>
            <person name="Hutchinson M.I."/>
            <person name="Powell A.J."/>
            <person name="Barry K."/>
            <person name="Miller A.N."/>
            <person name="Grigoriev I.V."/>
            <person name="Debuchy R."/>
            <person name="Gladieux P."/>
            <person name="Hiltunen Thoren M."/>
            <person name="Johannesson H."/>
        </authorList>
    </citation>
    <scope>NUCLEOTIDE SEQUENCE</scope>
    <source>
        <strain evidence="2">CBS 560.94</strain>
    </source>
</reference>
<proteinExistence type="predicted"/>
<dbReference type="Gene3D" id="3.80.10.10">
    <property type="entry name" value="Ribonuclease Inhibitor"/>
    <property type="match status" value="1"/>
</dbReference>
<reference evidence="2" key="2">
    <citation type="submission" date="2023-06" db="EMBL/GenBank/DDBJ databases">
        <authorList>
            <consortium name="Lawrence Berkeley National Laboratory"/>
            <person name="Haridas S."/>
            <person name="Hensen N."/>
            <person name="Bonometti L."/>
            <person name="Westerberg I."/>
            <person name="Brannstrom I.O."/>
            <person name="Guillou S."/>
            <person name="Cros-Aarteil S."/>
            <person name="Calhoun S."/>
            <person name="Kuo A."/>
            <person name="Mondo S."/>
            <person name="Pangilinan J."/>
            <person name="Riley R."/>
            <person name="Labutti K."/>
            <person name="Andreopoulos B."/>
            <person name="Lipzen A."/>
            <person name="Chen C."/>
            <person name="Yanf M."/>
            <person name="Daum C."/>
            <person name="Ng V."/>
            <person name="Clum A."/>
            <person name="Steindorff A."/>
            <person name="Ohm R."/>
            <person name="Martin F."/>
            <person name="Silar P."/>
            <person name="Natvig D."/>
            <person name="Lalanne C."/>
            <person name="Gautier V."/>
            <person name="Ament-Velasquez S.L."/>
            <person name="Kruys A."/>
            <person name="Hutchinson M.I."/>
            <person name="Powell A.J."/>
            <person name="Barry K."/>
            <person name="Miller A.N."/>
            <person name="Grigoriev I.V."/>
            <person name="Debuchy R."/>
            <person name="Gladieux P."/>
            <person name="Thoren M.H."/>
            <person name="Johannesson H."/>
        </authorList>
    </citation>
    <scope>NUCLEOTIDE SEQUENCE</scope>
    <source>
        <strain evidence="2">CBS 560.94</strain>
    </source>
</reference>
<accession>A0AAE0JCA8</accession>
<dbReference type="Proteomes" id="UP001278500">
    <property type="component" value="Unassembled WGS sequence"/>
</dbReference>
<dbReference type="AlphaFoldDB" id="A0AAE0JCA8"/>
<feature type="region of interest" description="Disordered" evidence="1">
    <location>
        <begin position="1"/>
        <end position="24"/>
    </location>
</feature>
<name>A0AAE0JCA8_9PEZI</name>
<comment type="caution">
    <text evidence="2">The sequence shown here is derived from an EMBL/GenBank/DDBJ whole genome shotgun (WGS) entry which is preliminary data.</text>
</comment>